<dbReference type="Proteomes" id="UP001200642">
    <property type="component" value="Unassembled WGS sequence"/>
</dbReference>
<feature type="transmembrane region" description="Helical" evidence="1">
    <location>
        <begin position="192"/>
        <end position="219"/>
    </location>
</feature>
<sequence>MDATTLNKIIAGSKPLGFGDIMSRSFDLFKKVWLQGFLTLILTFVCLVPFYLLLYIPLVFMGISDPDMLGKDKMSTPAIIWMAVFLPIIVMAAMVVSIAFTSAFLRICKQKDSGATGADDYFFFFKGRYFGKMIVLGLIAFGLSIIGALLCGVGLLYLIVPLSLIPAFFAFRPEMSPMEIVKAGFQLGNKNWLVIFGLIIVMGIVAELGIILCGIGILFTAMLSKIPLYFIYKDGVGFNGQNVPLEE</sequence>
<keyword evidence="1" id="KW-0472">Membrane</keyword>
<gene>
    <name evidence="2" type="ORF">K8352_18515</name>
</gene>
<feature type="transmembrane region" description="Helical" evidence="1">
    <location>
        <begin position="78"/>
        <end position="108"/>
    </location>
</feature>
<feature type="transmembrane region" description="Helical" evidence="1">
    <location>
        <begin position="32"/>
        <end position="58"/>
    </location>
</feature>
<dbReference type="RefSeq" id="WP_317903898.1">
    <property type="nucleotide sequence ID" value="NZ_JAIRBC010000044.1"/>
</dbReference>
<proteinExistence type="predicted"/>
<organism evidence="2 3">
    <name type="scientific">Cerina litoralis</name>
    <dbReference type="NCBI Taxonomy" id="2874477"/>
    <lineage>
        <taxon>Bacteria</taxon>
        <taxon>Pseudomonadati</taxon>
        <taxon>Bacteroidota</taxon>
        <taxon>Flavobacteriia</taxon>
        <taxon>Flavobacteriales</taxon>
        <taxon>Flavobacteriaceae</taxon>
        <taxon>Cerina</taxon>
    </lineage>
</organism>
<reference evidence="2" key="1">
    <citation type="submission" date="2023-02" db="EMBL/GenBank/DDBJ databases">
        <title>Genome of Flavobacteriaceae gen. nov. sp. strain F89.</title>
        <authorList>
            <person name="Wang Y."/>
        </authorList>
    </citation>
    <scope>NUCLEOTIDE SEQUENCE</scope>
    <source>
        <strain evidence="2">F89</strain>
    </source>
</reference>
<dbReference type="EMBL" id="JAIRBC010000044">
    <property type="protein sequence ID" value="MCG2462763.1"/>
    <property type="molecule type" value="Genomic_DNA"/>
</dbReference>
<dbReference type="AlphaFoldDB" id="A0AAE3JSQ2"/>
<name>A0AAE3JSQ2_9FLAO</name>
<evidence type="ECO:0000313" key="3">
    <source>
        <dbReference type="Proteomes" id="UP001200642"/>
    </source>
</evidence>
<evidence type="ECO:0000256" key="1">
    <source>
        <dbReference type="SAM" id="Phobius"/>
    </source>
</evidence>
<protein>
    <submittedName>
        <fullName evidence="2">Uncharacterized protein</fullName>
    </submittedName>
</protein>
<keyword evidence="3" id="KW-1185">Reference proteome</keyword>
<evidence type="ECO:0000313" key="2">
    <source>
        <dbReference type="EMBL" id="MCG2462763.1"/>
    </source>
</evidence>
<comment type="caution">
    <text evidence="2">The sequence shown here is derived from an EMBL/GenBank/DDBJ whole genome shotgun (WGS) entry which is preliminary data.</text>
</comment>
<accession>A0AAE3JSQ2</accession>
<feature type="transmembrane region" description="Helical" evidence="1">
    <location>
        <begin position="129"/>
        <end position="149"/>
    </location>
</feature>
<keyword evidence="1" id="KW-1133">Transmembrane helix</keyword>
<keyword evidence="1" id="KW-0812">Transmembrane</keyword>